<sequence>MENSKMIAKAALELLEKMEIVSVGIDGLGGAGKSTIAEEVRTELEAAGVHVVLLHIDDLITPRAVRYNNNFPEWECYYVLQWRYDYFTEKLEILKKGGKTEIELYDKDNDSYITEEYSTAGRTVILTEGIFLQRKELDGSFDLTVYIDLPENIRLERVLCRDRYIGNDEEIRAKYEGRYFPAERRYVEEYSPSLRADITVSLNS</sequence>
<dbReference type="InterPro" id="IPR006083">
    <property type="entry name" value="PRK/URK"/>
</dbReference>
<dbReference type="eggNOG" id="COG0572">
    <property type="taxonomic scope" value="Bacteria"/>
</dbReference>
<keyword evidence="2" id="KW-0808">Transferase</keyword>
<evidence type="ECO:0000313" key="2">
    <source>
        <dbReference type="EMBL" id="EGC03706.1"/>
    </source>
</evidence>
<protein>
    <submittedName>
        <fullName evidence="2">Uridine kinase family protein</fullName>
    </submittedName>
</protein>
<dbReference type="STRING" id="246199.CUS_7922"/>
<dbReference type="SUPFAM" id="SSF52540">
    <property type="entry name" value="P-loop containing nucleoside triphosphate hydrolases"/>
    <property type="match status" value="1"/>
</dbReference>
<dbReference type="GO" id="GO:0005524">
    <property type="term" value="F:ATP binding"/>
    <property type="evidence" value="ECO:0007669"/>
    <property type="project" value="InterPro"/>
</dbReference>
<feature type="domain" description="Phosphoribulokinase/uridine kinase" evidence="1">
    <location>
        <begin position="23"/>
        <end position="187"/>
    </location>
</feature>
<dbReference type="OrthoDB" id="1420794at2"/>
<proteinExistence type="predicted"/>
<dbReference type="PANTHER" id="PTHR10285">
    <property type="entry name" value="URIDINE KINASE"/>
    <property type="match status" value="1"/>
</dbReference>
<dbReference type="InterPro" id="IPR027417">
    <property type="entry name" value="P-loop_NTPase"/>
</dbReference>
<accession>E9SAG0</accession>
<dbReference type="Proteomes" id="UP000004259">
    <property type="component" value="Unassembled WGS sequence"/>
</dbReference>
<dbReference type="AlphaFoldDB" id="E9SAG0"/>
<keyword evidence="3" id="KW-1185">Reference proteome</keyword>
<name>E9SAG0_RUMAL</name>
<dbReference type="GO" id="GO:0016301">
    <property type="term" value="F:kinase activity"/>
    <property type="evidence" value="ECO:0007669"/>
    <property type="project" value="UniProtKB-KW"/>
</dbReference>
<evidence type="ECO:0000313" key="3">
    <source>
        <dbReference type="Proteomes" id="UP000004259"/>
    </source>
</evidence>
<dbReference type="EMBL" id="ADKM02000062">
    <property type="protein sequence ID" value="EGC03706.1"/>
    <property type="molecule type" value="Genomic_DNA"/>
</dbReference>
<comment type="caution">
    <text evidence="2">The sequence shown here is derived from an EMBL/GenBank/DDBJ whole genome shotgun (WGS) entry which is preliminary data.</text>
</comment>
<keyword evidence="2" id="KW-0418">Kinase</keyword>
<dbReference type="Pfam" id="PF00485">
    <property type="entry name" value="PRK"/>
    <property type="match status" value="1"/>
</dbReference>
<evidence type="ECO:0000259" key="1">
    <source>
        <dbReference type="Pfam" id="PF00485"/>
    </source>
</evidence>
<dbReference type="Gene3D" id="3.40.50.300">
    <property type="entry name" value="P-loop containing nucleotide triphosphate hydrolases"/>
    <property type="match status" value="1"/>
</dbReference>
<dbReference type="RefSeq" id="WP_002848578.1">
    <property type="nucleotide sequence ID" value="NZ_ADKM02000062.1"/>
</dbReference>
<gene>
    <name evidence="2" type="ORF">CUS_7922</name>
</gene>
<reference evidence="2 3" key="1">
    <citation type="submission" date="2011-02" db="EMBL/GenBank/DDBJ databases">
        <authorList>
            <person name="Nelson K.E."/>
            <person name="Sutton G."/>
            <person name="Torralba M."/>
            <person name="Durkin S."/>
            <person name="Harkins D."/>
            <person name="Montgomery R."/>
            <person name="Ziemer C."/>
            <person name="Klaassens E."/>
            <person name="Ocuiv P."/>
            <person name="Morrison M."/>
        </authorList>
    </citation>
    <scope>NUCLEOTIDE SEQUENCE [LARGE SCALE GENOMIC DNA]</scope>
    <source>
        <strain evidence="2 3">8</strain>
    </source>
</reference>
<organism evidence="2 3">
    <name type="scientific">Ruminococcus albus 8</name>
    <dbReference type="NCBI Taxonomy" id="246199"/>
    <lineage>
        <taxon>Bacteria</taxon>
        <taxon>Bacillati</taxon>
        <taxon>Bacillota</taxon>
        <taxon>Clostridia</taxon>
        <taxon>Eubacteriales</taxon>
        <taxon>Oscillospiraceae</taxon>
        <taxon>Ruminococcus</taxon>
    </lineage>
</organism>